<dbReference type="EMBL" id="BNJK01000002">
    <property type="protein sequence ID" value="GHO98954.1"/>
    <property type="molecule type" value="Genomic_DNA"/>
</dbReference>
<sequence>MGKRNYLIEGVSGTGKTSVCTELQRRGYQAIHGDRELRYQGDLETGTPTDIFTSDRYKSPLWDIEKVQAFIANKDEAVTFFCGGSRNFSQFLELLDGVFILEVDLDTCLRRIDERVALDPTDWGGKPEEREIIARLHQTKEDIPSSGIVIDATPPLVSVVDEILRHVQASA</sequence>
<dbReference type="Gene3D" id="3.40.50.300">
    <property type="entry name" value="P-loop containing nucleotide triphosphate hydrolases"/>
    <property type="match status" value="1"/>
</dbReference>
<accession>A0A8J3INK6</accession>
<dbReference type="SUPFAM" id="SSF52540">
    <property type="entry name" value="P-loop containing nucleoside triphosphate hydrolases"/>
    <property type="match status" value="1"/>
</dbReference>
<gene>
    <name evidence="1" type="ORF">KSF_090020</name>
</gene>
<name>A0A8J3INK6_9CHLR</name>
<dbReference type="GO" id="GO:0016301">
    <property type="term" value="F:kinase activity"/>
    <property type="evidence" value="ECO:0007669"/>
    <property type="project" value="UniProtKB-KW"/>
</dbReference>
<proteinExistence type="predicted"/>
<keyword evidence="1" id="KW-0418">Kinase</keyword>
<protein>
    <submittedName>
        <fullName evidence="1">Nucleoside kinase</fullName>
    </submittedName>
</protein>
<reference evidence="1" key="1">
    <citation type="submission" date="2020-10" db="EMBL/GenBank/DDBJ databases">
        <title>Taxonomic study of unclassified bacteria belonging to the class Ktedonobacteria.</title>
        <authorList>
            <person name="Yabe S."/>
            <person name="Wang C.M."/>
            <person name="Zheng Y."/>
            <person name="Sakai Y."/>
            <person name="Cavaletti L."/>
            <person name="Monciardini P."/>
            <person name="Donadio S."/>
        </authorList>
    </citation>
    <scope>NUCLEOTIDE SEQUENCE</scope>
    <source>
        <strain evidence="1">ID150040</strain>
    </source>
</reference>
<evidence type="ECO:0000313" key="2">
    <source>
        <dbReference type="Proteomes" id="UP000597444"/>
    </source>
</evidence>
<organism evidence="1 2">
    <name type="scientific">Reticulibacter mediterranei</name>
    <dbReference type="NCBI Taxonomy" id="2778369"/>
    <lineage>
        <taxon>Bacteria</taxon>
        <taxon>Bacillati</taxon>
        <taxon>Chloroflexota</taxon>
        <taxon>Ktedonobacteria</taxon>
        <taxon>Ktedonobacterales</taxon>
        <taxon>Reticulibacteraceae</taxon>
        <taxon>Reticulibacter</taxon>
    </lineage>
</organism>
<keyword evidence="2" id="KW-1185">Reference proteome</keyword>
<keyword evidence="1" id="KW-0808">Transferase</keyword>
<dbReference type="RefSeq" id="WP_220209622.1">
    <property type="nucleotide sequence ID" value="NZ_BNJK01000002.1"/>
</dbReference>
<dbReference type="Proteomes" id="UP000597444">
    <property type="component" value="Unassembled WGS sequence"/>
</dbReference>
<dbReference type="AlphaFoldDB" id="A0A8J3INK6"/>
<comment type="caution">
    <text evidence="1">The sequence shown here is derived from an EMBL/GenBank/DDBJ whole genome shotgun (WGS) entry which is preliminary data.</text>
</comment>
<dbReference type="Pfam" id="PF13238">
    <property type="entry name" value="AAA_18"/>
    <property type="match status" value="1"/>
</dbReference>
<evidence type="ECO:0000313" key="1">
    <source>
        <dbReference type="EMBL" id="GHO98954.1"/>
    </source>
</evidence>
<dbReference type="InterPro" id="IPR027417">
    <property type="entry name" value="P-loop_NTPase"/>
</dbReference>